<gene>
    <name evidence="2" type="ORF">CDAR_233181</name>
</gene>
<reference evidence="2 3" key="1">
    <citation type="submission" date="2021-06" db="EMBL/GenBank/DDBJ databases">
        <title>Caerostris darwini draft genome.</title>
        <authorList>
            <person name="Kono N."/>
            <person name="Arakawa K."/>
        </authorList>
    </citation>
    <scope>NUCLEOTIDE SEQUENCE [LARGE SCALE GENOMIC DNA]</scope>
</reference>
<name>A0AAV4STN6_9ARAC</name>
<evidence type="ECO:0000256" key="1">
    <source>
        <dbReference type="SAM" id="MobiDB-lite"/>
    </source>
</evidence>
<evidence type="ECO:0000313" key="2">
    <source>
        <dbReference type="EMBL" id="GIY34968.1"/>
    </source>
</evidence>
<feature type="region of interest" description="Disordered" evidence="1">
    <location>
        <begin position="1"/>
        <end position="37"/>
    </location>
</feature>
<organism evidence="2 3">
    <name type="scientific">Caerostris darwini</name>
    <dbReference type="NCBI Taxonomy" id="1538125"/>
    <lineage>
        <taxon>Eukaryota</taxon>
        <taxon>Metazoa</taxon>
        <taxon>Ecdysozoa</taxon>
        <taxon>Arthropoda</taxon>
        <taxon>Chelicerata</taxon>
        <taxon>Arachnida</taxon>
        <taxon>Araneae</taxon>
        <taxon>Araneomorphae</taxon>
        <taxon>Entelegynae</taxon>
        <taxon>Araneoidea</taxon>
        <taxon>Araneidae</taxon>
        <taxon>Caerostris</taxon>
    </lineage>
</organism>
<keyword evidence="3" id="KW-1185">Reference proteome</keyword>
<protein>
    <submittedName>
        <fullName evidence="2">Uncharacterized protein</fullName>
    </submittedName>
</protein>
<accession>A0AAV4STN6</accession>
<dbReference type="EMBL" id="BPLQ01008121">
    <property type="protein sequence ID" value="GIY34968.1"/>
    <property type="molecule type" value="Genomic_DNA"/>
</dbReference>
<feature type="compositionally biased region" description="Basic residues" evidence="1">
    <location>
        <begin position="8"/>
        <end position="18"/>
    </location>
</feature>
<evidence type="ECO:0000313" key="3">
    <source>
        <dbReference type="Proteomes" id="UP001054837"/>
    </source>
</evidence>
<sequence length="37" mass="4421">SRLTPRQAQKKTPRRVGRKTMNENFPTQSSFDDYSYE</sequence>
<feature type="compositionally biased region" description="Polar residues" evidence="1">
    <location>
        <begin position="22"/>
        <end position="37"/>
    </location>
</feature>
<dbReference type="AlphaFoldDB" id="A0AAV4STN6"/>
<proteinExistence type="predicted"/>
<dbReference type="Proteomes" id="UP001054837">
    <property type="component" value="Unassembled WGS sequence"/>
</dbReference>
<feature type="non-terminal residue" evidence="2">
    <location>
        <position position="1"/>
    </location>
</feature>
<comment type="caution">
    <text evidence="2">The sequence shown here is derived from an EMBL/GenBank/DDBJ whole genome shotgun (WGS) entry which is preliminary data.</text>
</comment>